<dbReference type="AlphaFoldDB" id="G2H1B3"/>
<evidence type="ECO:0000259" key="3">
    <source>
        <dbReference type="Pfam" id="PF20178"/>
    </source>
</evidence>
<name>G2H1B3_9ENTR</name>
<feature type="coiled-coil region" evidence="1">
    <location>
        <begin position="298"/>
        <end position="358"/>
    </location>
</feature>
<proteinExistence type="predicted"/>
<dbReference type="InterPro" id="IPR046673">
    <property type="entry name" value="ToxA_N"/>
</dbReference>
<dbReference type="RefSeq" id="WP_006707494.1">
    <property type="nucleotide sequence ID" value="NZ_AGCA01000437.1"/>
</dbReference>
<dbReference type="Pfam" id="PF20178">
    <property type="entry name" value="ToxA_N"/>
    <property type="match status" value="1"/>
</dbReference>
<dbReference type="OrthoDB" id="6522604at2"/>
<feature type="compositionally biased region" description="Low complexity" evidence="2">
    <location>
        <begin position="235"/>
        <end position="249"/>
    </location>
</feature>
<feature type="region of interest" description="Disordered" evidence="2">
    <location>
        <begin position="225"/>
        <end position="250"/>
    </location>
</feature>
<evidence type="ECO:0000313" key="5">
    <source>
        <dbReference type="Proteomes" id="UP000004116"/>
    </source>
</evidence>
<protein>
    <recommendedName>
        <fullName evidence="3">Dermonecrotic toxin N-terminal domain-containing protein</fullName>
    </recommendedName>
</protein>
<keyword evidence="1" id="KW-0175">Coiled coil</keyword>
<organism evidence="4 5">
    <name type="scientific">Candidatus Regiella insecticola 5.15</name>
    <dbReference type="NCBI Taxonomy" id="1005043"/>
    <lineage>
        <taxon>Bacteria</taxon>
        <taxon>Pseudomonadati</taxon>
        <taxon>Pseudomonadota</taxon>
        <taxon>Gammaproteobacteria</taxon>
        <taxon>Enterobacterales</taxon>
        <taxon>Enterobacteriaceae</taxon>
        <taxon>aphid secondary symbionts</taxon>
        <taxon>Candidatus Regiella</taxon>
    </lineage>
</organism>
<feature type="domain" description="Dermonecrotic toxin N-terminal" evidence="3">
    <location>
        <begin position="6"/>
        <end position="75"/>
    </location>
</feature>
<accession>G2H1B3</accession>
<gene>
    <name evidence="4" type="ORF">Rin_00018550</name>
</gene>
<comment type="caution">
    <text evidence="4">The sequence shown here is derived from an EMBL/GenBank/DDBJ whole genome shotgun (WGS) entry which is preliminary data.</text>
</comment>
<evidence type="ECO:0000256" key="1">
    <source>
        <dbReference type="SAM" id="Coils"/>
    </source>
</evidence>
<dbReference type="EMBL" id="AGCA01000437">
    <property type="protein sequence ID" value="EGY28213.1"/>
    <property type="molecule type" value="Genomic_DNA"/>
</dbReference>
<keyword evidence="5" id="KW-1185">Reference proteome</keyword>
<reference evidence="4 5" key="1">
    <citation type="journal article" date="2012" name="Genome Res.">
        <title>Genomic basis of endosymbiont-conferred protection against an insect parasitoid.</title>
        <authorList>
            <person name="Hansen A.K."/>
            <person name="Vorburger C."/>
            <person name="Moran N.A."/>
        </authorList>
    </citation>
    <scope>NUCLEOTIDE SEQUENCE [LARGE SCALE GENOMIC DNA]</scope>
    <source>
        <strain evidence="5">R5.15</strain>
    </source>
</reference>
<dbReference type="Proteomes" id="UP000004116">
    <property type="component" value="Unassembled WGS sequence"/>
</dbReference>
<evidence type="ECO:0000313" key="4">
    <source>
        <dbReference type="EMBL" id="EGY28213.1"/>
    </source>
</evidence>
<evidence type="ECO:0000256" key="2">
    <source>
        <dbReference type="SAM" id="MobiDB-lite"/>
    </source>
</evidence>
<sequence length="376" mass="41829">MTAKKNRLTTFDIYGYPANDMLLIHGDNGEIILCKLGADKMFHEFDNKQQLNSWVLEQARDDRKCEKLASHFSLYNRQDGSTYYGVDTALKELAQNRWDSKYINYDPKPIREDLFTWLTQQAKARTVADTNTLTTTNGEVFKEQLLMNLRPAADMAAVSALIFPGLGSLTLLGIGLTQTGLGTDETLNGDTQSQRSQGVSDIINGGVNILFGALGTEARIDEPSVSAPRTFDVNDSLPAPSSGASSPDIPIEEVSGTFVNRMSDRINRMLSRTVVHERGLKAIWQNDMVNGRAISEAIDDMRESLQEAKNALDTEQGKKIAAAYLGYENPSELTDIDIKNIKENIESFEKTGEWLKNNDMSVKRVSIHDRGCYCLL</sequence>